<dbReference type="STRING" id="1160895.CM19_09220"/>
<comment type="caution">
    <text evidence="1">The sequence shown here is derived from an EMBL/GenBank/DDBJ whole genome shotgun (WGS) entry which is preliminary data.</text>
</comment>
<reference evidence="1 2" key="1">
    <citation type="submission" date="2014-03" db="EMBL/GenBank/DDBJ databases">
        <title>Draft genome sequence of the novel thermoacidophilic archaea Acidianus copahuensis ALE1 strain, isolated from Copahue volcanic area in Neuquen Argentina.</title>
        <authorList>
            <person name="Urbieta M.S."/>
            <person name="Rascovan N."/>
            <person name="Castro C."/>
            <person name="Revale S."/>
            <person name="Giaveno M.A."/>
            <person name="Vazquez M.P."/>
            <person name="Donati E.R."/>
        </authorList>
    </citation>
    <scope>NUCLEOTIDE SEQUENCE [LARGE SCALE GENOMIC DNA]</scope>
    <source>
        <strain evidence="1 2">ALE1</strain>
    </source>
</reference>
<dbReference type="InterPro" id="IPR012340">
    <property type="entry name" value="NA-bd_OB-fold"/>
</dbReference>
<dbReference type="InterPro" id="IPR007003">
    <property type="entry name" value="DUF655"/>
</dbReference>
<dbReference type="PANTHER" id="PTHR40734:SF1">
    <property type="entry name" value="DNA-BINDING PROTEIN"/>
    <property type="match status" value="1"/>
</dbReference>
<accession>A0A031LP73</accession>
<sequence length="214" mass="25323">MIQRRRPKERFVYVLDYMKEGNPLDRHKMHRNKPIVQVVGEEFFILMEAFPNRELEQGERLDLESPQPSAKIDTTIYYNDLTSVAKGNLEKVIEKIITDKENLFVAFFNKSEPLTLKFHALELLPGIGKKTLRIILDQRKAKIFESYKDIENRTGLKNVSQIIKKRIMSEIIKQNIEESDSHEDKYYLFVYPIDLDKKQDIVYIGYLEKLKQVI</sequence>
<dbReference type="Pfam" id="PF04919">
    <property type="entry name" value="DUF655"/>
    <property type="match status" value="1"/>
</dbReference>
<dbReference type="OrthoDB" id="7902at2157"/>
<dbReference type="Proteomes" id="UP000024332">
    <property type="component" value="Unassembled WGS sequence"/>
</dbReference>
<dbReference type="Gene3D" id="2.40.50.140">
    <property type="entry name" value="Nucleic acid-binding proteins"/>
    <property type="match status" value="1"/>
</dbReference>
<dbReference type="AlphaFoldDB" id="A0A031LP73"/>
<protein>
    <submittedName>
        <fullName evidence="1">RNA-binding protein</fullName>
    </submittedName>
</protein>
<name>A0A031LP73_9CREN</name>
<dbReference type="PANTHER" id="PTHR40734">
    <property type="entry name" value="TRNA-SPECIFIC ADENOSINE DEAMINASE-RELATED"/>
    <property type="match status" value="1"/>
</dbReference>
<dbReference type="EMBL" id="JFZT01000047">
    <property type="protein sequence ID" value="EZQ03889.1"/>
    <property type="molecule type" value="Genomic_DNA"/>
</dbReference>
<dbReference type="SUPFAM" id="SSF160975">
    <property type="entry name" value="AF1531-like"/>
    <property type="match status" value="1"/>
</dbReference>
<evidence type="ECO:0000313" key="1">
    <source>
        <dbReference type="EMBL" id="EZQ03889.1"/>
    </source>
</evidence>
<dbReference type="RefSeq" id="WP_048100077.1">
    <property type="nucleotide sequence ID" value="NZ_JFZT01000047.1"/>
</dbReference>
<evidence type="ECO:0000313" key="2">
    <source>
        <dbReference type="Proteomes" id="UP000024332"/>
    </source>
</evidence>
<proteinExistence type="predicted"/>
<keyword evidence="2" id="KW-1185">Reference proteome</keyword>
<dbReference type="Gene3D" id="1.10.150.280">
    <property type="entry name" value="AF1531-like domain"/>
    <property type="match status" value="1"/>
</dbReference>
<organism evidence="1 2">
    <name type="scientific">Candidatus Acidianus copahuensis</name>
    <dbReference type="NCBI Taxonomy" id="1160895"/>
    <lineage>
        <taxon>Archaea</taxon>
        <taxon>Thermoproteota</taxon>
        <taxon>Thermoprotei</taxon>
        <taxon>Sulfolobales</taxon>
        <taxon>Sulfolobaceae</taxon>
        <taxon>Acidianus</taxon>
    </lineage>
</organism>
<gene>
    <name evidence="1" type="ORF">CM19_09220</name>
</gene>